<dbReference type="EMBL" id="CP011074">
    <property type="protein sequence ID" value="AKF92514.1"/>
    <property type="molecule type" value="Genomic_DNA"/>
</dbReference>
<accession>A0A0F7BY97</accession>
<evidence type="ECO:0000313" key="1">
    <source>
        <dbReference type="EMBL" id="AKF92514.1"/>
    </source>
</evidence>
<reference evidence="1" key="1">
    <citation type="submission" date="2015-03" db="EMBL/GenBank/DDBJ databases">
        <title>MIGS Cultured Bacterial/Archaeal sample from Brevibacillus laterosporus.</title>
        <authorList>
            <person name="Zeng D."/>
            <person name="Zhu L."/>
            <person name="Dong G."/>
            <person name="Ye W."/>
            <person name="Ren D."/>
            <person name="Wu L."/>
            <person name="Xu J."/>
            <person name="Li G."/>
            <person name="Guo L."/>
        </authorList>
    </citation>
    <scope>NUCLEOTIDE SEQUENCE</scope>
    <source>
        <strain evidence="1">B9</strain>
    </source>
</reference>
<gene>
    <name evidence="1" type="ORF">EX87_01585</name>
</gene>
<name>A0A0F7BY97_BRELA</name>
<dbReference type="AlphaFoldDB" id="A0A0F7BY97"/>
<proteinExistence type="predicted"/>
<organism evidence="1">
    <name type="scientific">Brevibacillus laterosporus</name>
    <name type="common">Bacillus laterosporus</name>
    <dbReference type="NCBI Taxonomy" id="1465"/>
    <lineage>
        <taxon>Bacteria</taxon>
        <taxon>Bacillati</taxon>
        <taxon>Bacillota</taxon>
        <taxon>Bacilli</taxon>
        <taxon>Bacillales</taxon>
        <taxon>Paenibacillaceae</taxon>
        <taxon>Brevibacillus</taxon>
    </lineage>
</organism>
<sequence length="93" mass="10273">MTDDNQIHLGIESRPLTLVDLKASLQMTASLSASAAFFYTPFTLMLDELADVLLHKDRTPKTLATFEEGYQVQCILDASRQSADQGTRVSILP</sequence>
<protein>
    <recommendedName>
        <fullName evidence="2">Gfo/Idh/MocA-like oxidoreductase C-terminal domain-containing protein</fullName>
    </recommendedName>
</protein>
<dbReference type="RefSeq" id="WP_031411088.1">
    <property type="nucleotide sequence ID" value="NZ_CP011074.1"/>
</dbReference>
<dbReference type="Gene3D" id="3.30.360.10">
    <property type="entry name" value="Dihydrodipicolinate Reductase, domain 2"/>
    <property type="match status" value="1"/>
</dbReference>
<evidence type="ECO:0008006" key="2">
    <source>
        <dbReference type="Google" id="ProtNLM"/>
    </source>
</evidence>